<proteinExistence type="predicted"/>
<gene>
    <name evidence="1" type="ORF">B2G88_16610</name>
</gene>
<organism evidence="1 2">
    <name type="scientific">Natronolimnobius baerhuensis</name>
    <dbReference type="NCBI Taxonomy" id="253108"/>
    <lineage>
        <taxon>Archaea</taxon>
        <taxon>Methanobacteriati</taxon>
        <taxon>Methanobacteriota</taxon>
        <taxon>Stenosarchaea group</taxon>
        <taxon>Halobacteria</taxon>
        <taxon>Halobacteriales</taxon>
        <taxon>Natrialbaceae</taxon>
        <taxon>Natronolimnobius</taxon>
    </lineage>
</organism>
<keyword evidence="2" id="KW-1185">Reference proteome</keyword>
<dbReference type="EMBL" id="MWPH01000004">
    <property type="protein sequence ID" value="OVE83041.1"/>
    <property type="molecule type" value="Genomic_DNA"/>
</dbReference>
<comment type="caution">
    <text evidence="1">The sequence shown here is derived from an EMBL/GenBank/DDBJ whole genome shotgun (WGS) entry which is preliminary data.</text>
</comment>
<sequence length="73" mass="8165">MRTTRSRPKRASISPDDVRSPNRIALVRFDDGVQVIAQVTNDPVSVGETVTFAGSYRLRDGELKDVPRLRPVE</sequence>
<protein>
    <recommendedName>
        <fullName evidence="3">DUF35 domain-containing protein</fullName>
    </recommendedName>
</protein>
<name>A0A202E491_9EURY</name>
<dbReference type="AlphaFoldDB" id="A0A202E491"/>
<accession>A0A202E491</accession>
<reference evidence="1 2" key="1">
    <citation type="submission" date="2017-02" db="EMBL/GenBank/DDBJ databases">
        <title>Natronthermophilus aegyptiacus gen. nov.,sp. nov., an aerobic, extremely halophilic alkalithermophilic archaeon isolated from the athalassohaline Wadi An Natrun, Egypt.</title>
        <authorList>
            <person name="Zhao B."/>
        </authorList>
    </citation>
    <scope>NUCLEOTIDE SEQUENCE [LARGE SCALE GENOMIC DNA]</scope>
    <source>
        <strain evidence="1 2">CGMCC 1.3597</strain>
    </source>
</reference>
<evidence type="ECO:0008006" key="3">
    <source>
        <dbReference type="Google" id="ProtNLM"/>
    </source>
</evidence>
<dbReference type="Proteomes" id="UP000196084">
    <property type="component" value="Unassembled WGS sequence"/>
</dbReference>
<dbReference type="RefSeq" id="WP_054861873.1">
    <property type="nucleotide sequence ID" value="NZ_MWPH01000004.1"/>
</dbReference>
<evidence type="ECO:0000313" key="1">
    <source>
        <dbReference type="EMBL" id="OVE83041.1"/>
    </source>
</evidence>
<evidence type="ECO:0000313" key="2">
    <source>
        <dbReference type="Proteomes" id="UP000196084"/>
    </source>
</evidence>
<dbReference type="OrthoDB" id="9573at2157"/>